<protein>
    <submittedName>
        <fullName evidence="2">Uncharacterized protein</fullName>
    </submittedName>
</protein>
<reference evidence="2" key="1">
    <citation type="submission" date="2014-12" db="EMBL/GenBank/DDBJ databases">
        <title>Insight into the proteome of Arion vulgaris.</title>
        <authorList>
            <person name="Aradska J."/>
            <person name="Bulat T."/>
            <person name="Smidak R."/>
            <person name="Sarate P."/>
            <person name="Gangsoo J."/>
            <person name="Sialana F."/>
            <person name="Bilban M."/>
            <person name="Lubec G."/>
        </authorList>
    </citation>
    <scope>NUCLEOTIDE SEQUENCE</scope>
    <source>
        <tissue evidence="2">Skin</tissue>
    </source>
</reference>
<feature type="compositionally biased region" description="Polar residues" evidence="1">
    <location>
        <begin position="21"/>
        <end position="41"/>
    </location>
</feature>
<feature type="region of interest" description="Disordered" evidence="1">
    <location>
        <begin position="1"/>
        <end position="64"/>
    </location>
</feature>
<name>A0A0B7B697_9EUPU</name>
<evidence type="ECO:0000256" key="1">
    <source>
        <dbReference type="SAM" id="MobiDB-lite"/>
    </source>
</evidence>
<organism evidence="2">
    <name type="scientific">Arion vulgaris</name>
    <dbReference type="NCBI Taxonomy" id="1028688"/>
    <lineage>
        <taxon>Eukaryota</taxon>
        <taxon>Metazoa</taxon>
        <taxon>Spiralia</taxon>
        <taxon>Lophotrochozoa</taxon>
        <taxon>Mollusca</taxon>
        <taxon>Gastropoda</taxon>
        <taxon>Heterobranchia</taxon>
        <taxon>Euthyneura</taxon>
        <taxon>Panpulmonata</taxon>
        <taxon>Eupulmonata</taxon>
        <taxon>Stylommatophora</taxon>
        <taxon>Helicina</taxon>
        <taxon>Arionoidea</taxon>
        <taxon>Arionidae</taxon>
        <taxon>Arion</taxon>
    </lineage>
</organism>
<dbReference type="AlphaFoldDB" id="A0A0B7B697"/>
<proteinExistence type="predicted"/>
<sequence>MDASMTTWSASKKQKPLPEGITQQSGKNNTQNTTSILQTAQKRPYYHTSPLTSHNRMRTELDSR</sequence>
<accession>A0A0B7B697</accession>
<feature type="compositionally biased region" description="Polar residues" evidence="1">
    <location>
        <begin position="1"/>
        <end position="11"/>
    </location>
</feature>
<dbReference type="EMBL" id="HACG01041527">
    <property type="protein sequence ID" value="CEK88392.1"/>
    <property type="molecule type" value="Transcribed_RNA"/>
</dbReference>
<evidence type="ECO:0000313" key="2">
    <source>
        <dbReference type="EMBL" id="CEK88392.1"/>
    </source>
</evidence>
<gene>
    <name evidence="2" type="primary">ORF165043</name>
</gene>